<feature type="binding site" evidence="10">
    <location>
        <position position="7"/>
    </location>
    <ligand>
        <name>substrate</name>
    </ligand>
</feature>
<feature type="binding site" evidence="10">
    <location>
        <begin position="174"/>
        <end position="176"/>
    </location>
    <ligand>
        <name>substrate</name>
    </ligand>
</feature>
<dbReference type="CDD" id="cd00429">
    <property type="entry name" value="RPE"/>
    <property type="match status" value="1"/>
</dbReference>
<evidence type="ECO:0000256" key="5">
    <source>
        <dbReference type="ARBA" id="ARBA00001954"/>
    </source>
</evidence>
<comment type="function">
    <text evidence="10">Catalyzes the reversible epimerization of D-ribulose 5-phosphate to D-xylulose 5-phosphate.</text>
</comment>
<dbReference type="EC" id="5.1.3.1" evidence="7 10"/>
<feature type="active site" description="Proton donor" evidence="10">
    <location>
        <position position="174"/>
    </location>
</feature>
<reference evidence="12 13" key="1">
    <citation type="submission" date="2020-08" db="EMBL/GenBank/DDBJ databases">
        <title>A Genomic Blueprint of the Chicken Gut Microbiome.</title>
        <authorList>
            <person name="Gilroy R."/>
            <person name="Ravi A."/>
            <person name="Getino M."/>
            <person name="Pursley I."/>
            <person name="Horton D.L."/>
            <person name="Alikhan N.-F."/>
            <person name="Baker D."/>
            <person name="Gharbi K."/>
            <person name="Hall N."/>
            <person name="Watson M."/>
            <person name="Adriaenssens E.M."/>
            <person name="Foster-Nyarko E."/>
            <person name="Jarju S."/>
            <person name="Secka A."/>
            <person name="Antonio M."/>
            <person name="Oren A."/>
            <person name="Chaudhuri R."/>
            <person name="La Ragione R.M."/>
            <person name="Hildebrand F."/>
            <person name="Pallen M.J."/>
        </authorList>
    </citation>
    <scope>NUCLEOTIDE SEQUENCE [LARGE SCALE GENOMIC DNA]</scope>
    <source>
        <strain evidence="12 13">Sa3CUA8</strain>
    </source>
</reference>
<evidence type="ECO:0000256" key="7">
    <source>
        <dbReference type="ARBA" id="ARBA00013188"/>
    </source>
</evidence>
<dbReference type="RefSeq" id="WP_191688327.1">
    <property type="nucleotide sequence ID" value="NZ_JACSQY010000001.1"/>
</dbReference>
<evidence type="ECO:0000313" key="13">
    <source>
        <dbReference type="Proteomes" id="UP000659496"/>
    </source>
</evidence>
<feature type="binding site" evidence="10">
    <location>
        <position position="65"/>
    </location>
    <ligand>
        <name>a divalent metal cation</name>
        <dbReference type="ChEBI" id="CHEBI:60240"/>
    </ligand>
</feature>
<feature type="active site" description="Proton acceptor" evidence="10">
    <location>
        <position position="34"/>
    </location>
</feature>
<comment type="caution">
    <text evidence="12">The sequence shown here is derived from an EMBL/GenBank/DDBJ whole genome shotgun (WGS) entry which is preliminary data.</text>
</comment>
<gene>
    <name evidence="10" type="primary">rpe</name>
    <name evidence="12" type="ORF">H9659_02345</name>
</gene>
<comment type="cofactor">
    <cofactor evidence="2">
        <name>Mn(2+)</name>
        <dbReference type="ChEBI" id="CHEBI:29035"/>
    </cofactor>
</comment>
<dbReference type="PANTHER" id="PTHR11749">
    <property type="entry name" value="RIBULOSE-5-PHOSPHATE-3-EPIMERASE"/>
    <property type="match status" value="1"/>
</dbReference>
<evidence type="ECO:0000256" key="8">
    <source>
        <dbReference type="ARBA" id="ARBA00022723"/>
    </source>
</evidence>
<feature type="binding site" evidence="10">
    <location>
        <position position="34"/>
    </location>
    <ligand>
        <name>a divalent metal cation</name>
        <dbReference type="ChEBI" id="CHEBI:60240"/>
    </ligand>
</feature>
<feature type="binding site" evidence="10">
    <location>
        <position position="174"/>
    </location>
    <ligand>
        <name>a divalent metal cation</name>
        <dbReference type="ChEBI" id="CHEBI:60240"/>
    </ligand>
</feature>
<accession>A0ABR8PG86</accession>
<comment type="pathway">
    <text evidence="10">Carbohydrate degradation.</text>
</comment>
<keyword evidence="13" id="KW-1185">Reference proteome</keyword>
<dbReference type="Pfam" id="PF00834">
    <property type="entry name" value="Ribul_P_3_epim"/>
    <property type="match status" value="1"/>
</dbReference>
<dbReference type="InterPro" id="IPR013785">
    <property type="entry name" value="Aldolase_TIM"/>
</dbReference>
<feature type="binding site" evidence="10">
    <location>
        <position position="32"/>
    </location>
    <ligand>
        <name>a divalent metal cation</name>
        <dbReference type="ChEBI" id="CHEBI:60240"/>
    </ligand>
</feature>
<keyword evidence="9 10" id="KW-0413">Isomerase</keyword>
<comment type="cofactor">
    <cofactor evidence="5">
        <name>Fe(2+)</name>
        <dbReference type="ChEBI" id="CHEBI:29033"/>
    </cofactor>
</comment>
<name>A0ABR8PG86_9BACL</name>
<comment type="similarity">
    <text evidence="6 10 11">Belongs to the ribulose-phosphate 3-epimerase family.</text>
</comment>
<dbReference type="PROSITE" id="PS01085">
    <property type="entry name" value="RIBUL_P_3_EPIMER_1"/>
    <property type="match status" value="1"/>
</dbReference>
<comment type="cofactor">
    <cofactor evidence="10">
        <name>a divalent metal cation</name>
        <dbReference type="ChEBI" id="CHEBI:60240"/>
    </cofactor>
    <text evidence="10">Binds 1 divalent metal cation per subunit.</text>
</comment>
<evidence type="ECO:0000256" key="10">
    <source>
        <dbReference type="HAMAP-Rule" id="MF_02227"/>
    </source>
</evidence>
<dbReference type="NCBIfam" id="TIGR01163">
    <property type="entry name" value="rpe"/>
    <property type="match status" value="1"/>
</dbReference>
<sequence length="222" mass="24241">MIKLAPSILSADFAKLGQEIKEVEHGGADWIHVDVMDGHFVPNITIGPLIVEAIRPVTTLPLDVHLMIEEPDRYIEQFAKAGADYITVHVEACRHLHRTIQLIRSHGVKPGVVLNPHTPVETILHILEDIDLVLFMTVNPGFGGQKFISSVVPKVQQLSDIIKERNLSIEIEIDGGITPDTIGVCVEAGATVFVAGSAVYNQEDRAAAIRNIRDAGEKALVK</sequence>
<protein>
    <recommendedName>
        <fullName evidence="7 10">Ribulose-phosphate 3-epimerase</fullName>
        <ecNumber evidence="7 10">5.1.3.1</ecNumber>
    </recommendedName>
</protein>
<evidence type="ECO:0000256" key="2">
    <source>
        <dbReference type="ARBA" id="ARBA00001936"/>
    </source>
</evidence>
<feature type="binding site" evidence="10">
    <location>
        <begin position="141"/>
        <end position="144"/>
    </location>
    <ligand>
        <name>substrate</name>
    </ligand>
</feature>
<evidence type="ECO:0000256" key="9">
    <source>
        <dbReference type="ARBA" id="ARBA00023235"/>
    </source>
</evidence>
<evidence type="ECO:0000256" key="1">
    <source>
        <dbReference type="ARBA" id="ARBA00001782"/>
    </source>
</evidence>
<dbReference type="Proteomes" id="UP000659496">
    <property type="component" value="Unassembled WGS sequence"/>
</dbReference>
<comment type="cofactor">
    <cofactor evidence="3">
        <name>Co(2+)</name>
        <dbReference type="ChEBI" id="CHEBI:48828"/>
    </cofactor>
</comment>
<evidence type="ECO:0000313" key="12">
    <source>
        <dbReference type="EMBL" id="MBD7907175.1"/>
    </source>
</evidence>
<evidence type="ECO:0000256" key="6">
    <source>
        <dbReference type="ARBA" id="ARBA00009541"/>
    </source>
</evidence>
<evidence type="ECO:0000256" key="3">
    <source>
        <dbReference type="ARBA" id="ARBA00001941"/>
    </source>
</evidence>
<keyword evidence="10 11" id="KW-0119">Carbohydrate metabolism</keyword>
<dbReference type="Gene3D" id="3.20.20.70">
    <property type="entry name" value="Aldolase class I"/>
    <property type="match status" value="1"/>
</dbReference>
<dbReference type="InterPro" id="IPR000056">
    <property type="entry name" value="Ribul_P_3_epim-like"/>
</dbReference>
<dbReference type="GO" id="GO:0004750">
    <property type="term" value="F:D-ribulose-phosphate 3-epimerase activity"/>
    <property type="evidence" value="ECO:0007669"/>
    <property type="project" value="UniProtKB-EC"/>
</dbReference>
<feature type="binding site" evidence="10">
    <location>
        <position position="65"/>
    </location>
    <ligand>
        <name>substrate</name>
    </ligand>
</feature>
<dbReference type="NCBIfam" id="NF004076">
    <property type="entry name" value="PRK05581.1-4"/>
    <property type="match status" value="1"/>
</dbReference>
<dbReference type="SUPFAM" id="SSF51366">
    <property type="entry name" value="Ribulose-phoshate binding barrel"/>
    <property type="match status" value="1"/>
</dbReference>
<evidence type="ECO:0000256" key="4">
    <source>
        <dbReference type="ARBA" id="ARBA00001947"/>
    </source>
</evidence>
<dbReference type="HAMAP" id="MF_02227">
    <property type="entry name" value="RPE"/>
    <property type="match status" value="1"/>
</dbReference>
<comment type="cofactor">
    <cofactor evidence="4">
        <name>Zn(2+)</name>
        <dbReference type="ChEBI" id="CHEBI:29105"/>
    </cofactor>
</comment>
<dbReference type="InterPro" id="IPR026019">
    <property type="entry name" value="Ribul_P_3_epim"/>
</dbReference>
<dbReference type="EMBL" id="JACSQY010000001">
    <property type="protein sequence ID" value="MBD7907175.1"/>
    <property type="molecule type" value="Genomic_DNA"/>
</dbReference>
<dbReference type="InterPro" id="IPR011060">
    <property type="entry name" value="RibuloseP-bd_barrel"/>
</dbReference>
<organism evidence="12 13">
    <name type="scientific">Sporosarcina gallistercoris</name>
    <dbReference type="NCBI Taxonomy" id="2762245"/>
    <lineage>
        <taxon>Bacteria</taxon>
        <taxon>Bacillati</taxon>
        <taxon>Bacillota</taxon>
        <taxon>Bacilli</taxon>
        <taxon>Bacillales</taxon>
        <taxon>Caryophanaceae</taxon>
        <taxon>Sporosarcina</taxon>
    </lineage>
</organism>
<dbReference type="PIRSF" id="PIRSF001461">
    <property type="entry name" value="RPE"/>
    <property type="match status" value="1"/>
</dbReference>
<evidence type="ECO:0000256" key="11">
    <source>
        <dbReference type="PIRNR" id="PIRNR001461"/>
    </source>
</evidence>
<keyword evidence="8 10" id="KW-0479">Metal-binding</keyword>
<feature type="binding site" evidence="10">
    <location>
        <begin position="196"/>
        <end position="197"/>
    </location>
    <ligand>
        <name>substrate</name>
    </ligand>
</feature>
<comment type="catalytic activity">
    <reaction evidence="1 10 11">
        <text>D-ribulose 5-phosphate = D-xylulose 5-phosphate</text>
        <dbReference type="Rhea" id="RHEA:13677"/>
        <dbReference type="ChEBI" id="CHEBI:57737"/>
        <dbReference type="ChEBI" id="CHEBI:58121"/>
        <dbReference type="EC" id="5.1.3.1"/>
    </reaction>
</comment>
<proteinExistence type="inferred from homology"/>